<feature type="region of interest" description="Disordered" evidence="1">
    <location>
        <begin position="910"/>
        <end position="934"/>
    </location>
</feature>
<dbReference type="Proteomes" id="UP001642464">
    <property type="component" value="Unassembled WGS sequence"/>
</dbReference>
<feature type="transmembrane region" description="Helical" evidence="2">
    <location>
        <begin position="2277"/>
        <end position="2301"/>
    </location>
</feature>
<proteinExistence type="predicted"/>
<feature type="domain" description="RyR/IP3R Homology associated" evidence="3">
    <location>
        <begin position="1718"/>
        <end position="1855"/>
    </location>
</feature>
<dbReference type="Pfam" id="PF08454">
    <property type="entry name" value="RIH_assoc"/>
    <property type="match status" value="1"/>
</dbReference>
<dbReference type="PANTHER" id="PTHR13715">
    <property type="entry name" value="RYANODINE RECEPTOR AND IP3 RECEPTOR"/>
    <property type="match status" value="1"/>
</dbReference>
<keyword evidence="5" id="KW-1185">Reference proteome</keyword>
<keyword evidence="2" id="KW-1133">Transmembrane helix</keyword>
<feature type="compositionally biased region" description="Basic and acidic residues" evidence="1">
    <location>
        <begin position="645"/>
        <end position="659"/>
    </location>
</feature>
<feature type="region of interest" description="Disordered" evidence="1">
    <location>
        <begin position="1041"/>
        <end position="1063"/>
    </location>
</feature>
<name>A0ABP0KPK9_9DINO</name>
<feature type="transmembrane region" description="Helical" evidence="2">
    <location>
        <begin position="2204"/>
        <end position="2230"/>
    </location>
</feature>
<protein>
    <submittedName>
        <fullName evidence="4">4</fullName>
    </submittedName>
</protein>
<feature type="transmembrane region" description="Helical" evidence="2">
    <location>
        <begin position="2250"/>
        <end position="2268"/>
    </location>
</feature>
<sequence>MEKDLKEQQIFAEREGLEHYAHQFENNDWNEDDAQSSYIDIKDRGDRLIEYADKHQLHQQVVRMAATNLQGDARILNFDFDVKSLPKRDMQDAEESRHCPLFIGVLSSHFVPPKEDSDDVKMNRFKPPSEFFGCDELGQLYIRGQAINDSFGGFQQGSCVGLELDYTGATPKLFIYVDGFRTACIDREVEESSVPCVVLGALQQQVKFNQGRPRRGKGILISQKDTKLDESSLVVDIMYDVLRDIYCIKSPDDETAMIYNGWNSCASSSGADFRSEYLEKLKAFKLPVVPKKSTTWCVNVALTQAFIESAQFVRGAHVASQKAFNSFYTNTTTHLRRMVGVEWNALMKDGDNGEKKDTGLVSIDIHEDMVYGATQLFVCFNEEDPSQLTPEQDPEITLRLRLTQLYPVRDEKAQLGKLFRHFISVCKQGDGHLLKYHRVELLALRVLSFLRSSAPLRDSMMAEKVLQHKDSAFDIAVRFLQTFTAVLPMYRKIFLRSDVFRFLVKSLAYEDMGISGLLVNVYLKNPDASEHVTPSFVREMMEVLKENLTARPMVSLDALRVLNAVVTSRKDIESRNNGNIVAMEFLKENTVFRLESPFIAMAKDGFLSAKINLKDNRDKIKDYLEQLELRNQARQALRSAAARGDMQEMRDGETGERMDPLGQVSKLELGTQRMFPTTFALASIELMLKCSAFGANRTVLRHFAREVIKCQRPEMEDGGEEDDDDDQESQYGMARQRYFRHVVYWLASDSEQEIPLVVQDAYLRMVCILLQPHEIEDMLHDRWDARSQRLRLIPEKPSHIVLLLIQWFTQYLRRFPELHVFSPRISPVVEAIDAQIAFALTPYFIRDHLLLLLLEVLKAYNEQNVWKRWWATNFLASGAAPTEFALGGPADQPPGADKVAQDFEHMVTNGTFEPQSSSTEGQEKQGREDEDLQDGPDILTQLWTVLFDQRDWCHREWQIDEEMCVCIQQILDLGLCDNDQRTRAYDLLQRIGPEKTSITKSILKSVASEAHDSGVTGFLTAQLQRPWWPQEQSAFKEDVFEEVDEGDQGDQREGDHVSSPDASGFGFSASASGAFGASSTGAGDDFGELWKVTAARVGRHAQTSAQEKLADQEHSKPFRSHFGHQELAAQADAFVMPRGLQMPLSTKVAKEEEDLKDFMYELVELGDAKLAQNLRIDVNLWRRQQLTHPSFELFGTDEKSWNVHEALLESMRSLGMKLFFEENVLMTILMEVHVTIETQDIKEALFAANAQNSHASQAHDGDKDMAMTAMNQVYFEVEVERGTSSSSGEGSSNHSEIIFLENFSYVLGRKKLSLQVLGAETVTMRSRCLFDSRGAKVTVANPRIIAVTSPRSFDSQVIQKVVHLGSQHHALSNEPGNQSQSALEPMSEKKKISRMVIHEFMPRYRNILVDIVEEQCFGLSGGVSGLDHVKLQRILEAEHQYVVAMMNRACSYVMLEHLLTKLDIDRKDWELQVQQTFPNLTRVFETLSEHSVDEMTDSEVPIILYREPEDERMDTLRSWILRICHVVRSVAFTNQPRLSFSEDGAKLVTEDEENIFEKLFDDTGEMLLSRACCASLLNILQEIFTRQEDVEEEWERWTPSQQVSHQFLKSFVVEKAIFFCPFSIDRDLKRKVRLRLLRFFEDAQVEPTDPLRLVPEMLYHPDVWLRLEALKLGCNLLEDADLSLQAAFQQFDFPQLNLQKALAYQFSDFHSNEQHGEDDVQVIGVMLRKLQNLCEGHNSTLQAFVGEDLSIEGKDFATLMAEYLQKSEDDDDDDQDRNSFQNPTNLVEWICTLARQSIEQMKSDQQWQVSMKGSEIKYSMLKQLFDTAAEIVQGPNRGNQRLLLESEILLDVNQLWMRQRIDEFTFRALLQDNEELFEPFMKLLESMRLCEISVLKFLMSLLEEEELDPEDPNFREVSEELVEHKGTTIRRMVEELNPKIICDKVINHWNLSPESRDPIHFISPVQDADEVIENDTAEQIIRTKGEKESTDYPLETQEEHSLELCFLCWALFEGIQQSPEFGNRGLFEGTLDRGQTANLVLHTRNQWATSKSKIYDSFNEAVTKMHHSKYLHFLFGRVEIIRGQRLQKLFFLVPKAIRTLKAQSLIKDWQNSCTNSVDRTGPEAKLQDFSEQVRDEYIGFVEHQYNLSQKPFPLNASGEVMATARSAIVLLTIGITSVVAFLYDGSYSKDHKMGEYDVHYTKKWYVWVLTSLSTAHFVCAVLLVLFHIVAYSQWKIDTGLDQWKEDNPHSHHRLNGIFGAILMLWFFFQDAGLVSKLFLAGTSFLGLHVDFLIYSLHLMYACAQVETLGKVFEALWITKDQVVGTAVLGFCVQYCFLVLGFLTFPKGYGFADMDTSKCSSLMECLLAHLDYGFRSGPVWATAELSWWKFAFDYLYNLVVILILAAIISGIIIDTFANMRADLQEKNDDQQNNCFICGINRSTMERQMVKFEHHVFQEHYMWSYARFLMYLKQAKDSDLNGPESYVKDRISRQDYSFFPINRALSLDSDDEDYSERQVRIKDLEEMRGVVRQCSESSQQVLQLKREVKTVLKESNEAVSEMQKRLHFLSGDVQKKVQDAMLQKAAQEAREK</sequence>
<evidence type="ECO:0000313" key="5">
    <source>
        <dbReference type="Proteomes" id="UP001642464"/>
    </source>
</evidence>
<organism evidence="4 5">
    <name type="scientific">Durusdinium trenchii</name>
    <dbReference type="NCBI Taxonomy" id="1381693"/>
    <lineage>
        <taxon>Eukaryota</taxon>
        <taxon>Sar</taxon>
        <taxon>Alveolata</taxon>
        <taxon>Dinophyceae</taxon>
        <taxon>Suessiales</taxon>
        <taxon>Symbiodiniaceae</taxon>
        <taxon>Durusdinium</taxon>
    </lineage>
</organism>
<evidence type="ECO:0000256" key="2">
    <source>
        <dbReference type="SAM" id="Phobius"/>
    </source>
</evidence>
<feature type="region of interest" description="Disordered" evidence="1">
    <location>
        <begin position="639"/>
        <end position="659"/>
    </location>
</feature>
<gene>
    <name evidence="4" type="ORF">SCF082_LOCUS18516</name>
</gene>
<feature type="transmembrane region" description="Helical" evidence="2">
    <location>
        <begin position="2393"/>
        <end position="2412"/>
    </location>
</feature>
<feature type="compositionally biased region" description="Basic and acidic residues" evidence="1">
    <location>
        <begin position="1049"/>
        <end position="1058"/>
    </location>
</feature>
<feature type="transmembrane region" description="Helical" evidence="2">
    <location>
        <begin position="2321"/>
        <end position="2344"/>
    </location>
</feature>
<reference evidence="4 5" key="1">
    <citation type="submission" date="2024-02" db="EMBL/GenBank/DDBJ databases">
        <authorList>
            <person name="Chen Y."/>
            <person name="Shah S."/>
            <person name="Dougan E. K."/>
            <person name="Thang M."/>
            <person name="Chan C."/>
        </authorList>
    </citation>
    <scope>NUCLEOTIDE SEQUENCE [LARGE SCALE GENOMIC DNA]</scope>
</reference>
<feature type="transmembrane region" description="Helical" evidence="2">
    <location>
        <begin position="2162"/>
        <end position="2183"/>
    </location>
</feature>
<keyword evidence="2" id="KW-0812">Transmembrane</keyword>
<evidence type="ECO:0000256" key="1">
    <source>
        <dbReference type="SAM" id="MobiDB-lite"/>
    </source>
</evidence>
<dbReference type="InterPro" id="IPR013662">
    <property type="entry name" value="RIH_assoc-dom"/>
</dbReference>
<dbReference type="InterPro" id="IPR015925">
    <property type="entry name" value="Ryanodine_IP3_receptor"/>
</dbReference>
<dbReference type="PANTHER" id="PTHR13715:SF99">
    <property type="entry name" value="INOSITOL 1,4,5-TRISPHOSPHATE RECEPTOR-LIKE PROTEIN A"/>
    <property type="match status" value="1"/>
</dbReference>
<evidence type="ECO:0000313" key="4">
    <source>
        <dbReference type="EMBL" id="CAK9028800.1"/>
    </source>
</evidence>
<feature type="compositionally biased region" description="Polar residues" evidence="1">
    <location>
        <begin position="910"/>
        <end position="920"/>
    </location>
</feature>
<evidence type="ECO:0000259" key="3">
    <source>
        <dbReference type="Pfam" id="PF08454"/>
    </source>
</evidence>
<dbReference type="EMBL" id="CAXAMM010012403">
    <property type="protein sequence ID" value="CAK9028800.1"/>
    <property type="molecule type" value="Genomic_DNA"/>
</dbReference>
<comment type="caution">
    <text evidence="4">The sequence shown here is derived from an EMBL/GenBank/DDBJ whole genome shotgun (WGS) entry which is preliminary data.</text>
</comment>
<keyword evidence="2" id="KW-0472">Membrane</keyword>
<accession>A0ABP0KPK9</accession>